<dbReference type="InterPro" id="IPR014036">
    <property type="entry name" value="DeoR-like_C"/>
</dbReference>
<dbReference type="PANTHER" id="PTHR30363:SF4">
    <property type="entry name" value="GLYCEROL-3-PHOSPHATE REGULON REPRESSOR"/>
    <property type="match status" value="1"/>
</dbReference>
<dbReference type="Gene3D" id="3.40.50.1360">
    <property type="match status" value="1"/>
</dbReference>
<evidence type="ECO:0000256" key="2">
    <source>
        <dbReference type="ARBA" id="ARBA00022491"/>
    </source>
</evidence>
<dbReference type="InterPro" id="IPR050313">
    <property type="entry name" value="Carb_Metab_HTH_regulators"/>
</dbReference>
<dbReference type="Pfam" id="PF00455">
    <property type="entry name" value="DeoRC"/>
    <property type="match status" value="1"/>
</dbReference>
<evidence type="ECO:0000256" key="4">
    <source>
        <dbReference type="ARBA" id="ARBA00023163"/>
    </source>
</evidence>
<comment type="function">
    <text evidence="5">Repressor of the lactose catabolism operon. Galactose-6-phosphate is the inducer.</text>
</comment>
<evidence type="ECO:0000259" key="6">
    <source>
        <dbReference type="PROSITE" id="PS51000"/>
    </source>
</evidence>
<dbReference type="SMART" id="SM01134">
    <property type="entry name" value="DeoRC"/>
    <property type="match status" value="1"/>
</dbReference>
<gene>
    <name evidence="7" type="ORF">CP970_00735</name>
</gene>
<accession>A0A5J6GNK7</accession>
<keyword evidence="3" id="KW-0805">Transcription regulation</keyword>
<proteinExistence type="predicted"/>
<evidence type="ECO:0000256" key="3">
    <source>
        <dbReference type="ARBA" id="ARBA00023015"/>
    </source>
</evidence>
<evidence type="ECO:0000313" key="8">
    <source>
        <dbReference type="Proteomes" id="UP000325529"/>
    </source>
</evidence>
<feature type="domain" description="HTH deoR-type" evidence="6">
    <location>
        <begin position="5"/>
        <end position="60"/>
    </location>
</feature>
<dbReference type="AlphaFoldDB" id="A0A5J6GNK7"/>
<reference evidence="7 8" key="1">
    <citation type="submission" date="2017-09" db="EMBL/GenBank/DDBJ databases">
        <authorList>
            <person name="Lee N."/>
            <person name="Cho B.-K."/>
        </authorList>
    </citation>
    <scope>NUCLEOTIDE SEQUENCE [LARGE SCALE GENOMIC DNA]</scope>
    <source>
        <strain evidence="7 8">ATCC 12853</strain>
    </source>
</reference>
<dbReference type="PRINTS" id="PR00037">
    <property type="entry name" value="HTHLACR"/>
</dbReference>
<dbReference type="PANTHER" id="PTHR30363">
    <property type="entry name" value="HTH-TYPE TRANSCRIPTIONAL REGULATOR SRLR-RELATED"/>
    <property type="match status" value="1"/>
</dbReference>
<dbReference type="SUPFAM" id="SSF100950">
    <property type="entry name" value="NagB/RpiA/CoA transferase-like"/>
    <property type="match status" value="1"/>
</dbReference>
<keyword evidence="8" id="KW-1185">Reference proteome</keyword>
<dbReference type="InterPro" id="IPR001034">
    <property type="entry name" value="DeoR_HTH"/>
</dbReference>
<dbReference type="InterPro" id="IPR037171">
    <property type="entry name" value="NagB/RpiA_transferase-like"/>
</dbReference>
<keyword evidence="2" id="KW-0678">Repressor</keyword>
<dbReference type="KEGG" id="ska:CP970_00735"/>
<dbReference type="GO" id="GO:0003700">
    <property type="term" value="F:DNA-binding transcription factor activity"/>
    <property type="evidence" value="ECO:0007669"/>
    <property type="project" value="InterPro"/>
</dbReference>
<dbReference type="EMBL" id="CP023699">
    <property type="protein sequence ID" value="QEU96999.1"/>
    <property type="molecule type" value="Genomic_DNA"/>
</dbReference>
<sequence length="267" mass="27653">MRMLAAERRDHLLSLLAREGKIVAKNVASDLGISEDSVRRDLRDLAAEGLCHRVYGGALPVSPAVADYAARKTVTPDGKRKVAARAAALVRPGSALILDGGTTALAVAHLLPPDLACTVITHSPTIAAALLDHPVAEVFLLGGRIFKHSAVACGAAAVEAAQNVSADLCLLGVTGAHPEAGLTTGDAEEAAMKRALAARAADTYILASSEKIGAASRFRVLPWEDVNGLITDADPRHAVVEELVARGVEVLTTDPSDPSDQSDQSGN</sequence>
<evidence type="ECO:0000313" key="7">
    <source>
        <dbReference type="EMBL" id="QEU96999.1"/>
    </source>
</evidence>
<name>A0A5J6GNK7_STRKN</name>
<organism evidence="7 8">
    <name type="scientific">Streptomyces kanamyceticus</name>
    <dbReference type="NCBI Taxonomy" id="1967"/>
    <lineage>
        <taxon>Bacteria</taxon>
        <taxon>Bacillati</taxon>
        <taxon>Actinomycetota</taxon>
        <taxon>Actinomycetes</taxon>
        <taxon>Kitasatosporales</taxon>
        <taxon>Streptomycetaceae</taxon>
        <taxon>Streptomyces</taxon>
    </lineage>
</organism>
<dbReference type="OrthoDB" id="7688673at2"/>
<dbReference type="SMART" id="SM00420">
    <property type="entry name" value="HTH_DEOR"/>
    <property type="match status" value="1"/>
</dbReference>
<dbReference type="PROSITE" id="PS51000">
    <property type="entry name" value="HTH_DEOR_2"/>
    <property type="match status" value="1"/>
</dbReference>
<keyword evidence="4" id="KW-0804">Transcription</keyword>
<dbReference type="Pfam" id="PF08220">
    <property type="entry name" value="HTH_DeoR"/>
    <property type="match status" value="1"/>
</dbReference>
<protein>
    <recommendedName>
        <fullName evidence="1">Lactose phosphotransferase system repressor</fullName>
    </recommendedName>
</protein>
<dbReference type="InterPro" id="IPR036390">
    <property type="entry name" value="WH_DNA-bd_sf"/>
</dbReference>
<evidence type="ECO:0000256" key="1">
    <source>
        <dbReference type="ARBA" id="ARBA00021390"/>
    </source>
</evidence>
<evidence type="ECO:0000256" key="5">
    <source>
        <dbReference type="ARBA" id="ARBA00024937"/>
    </source>
</evidence>
<dbReference type="SUPFAM" id="SSF46785">
    <property type="entry name" value="Winged helix' DNA-binding domain"/>
    <property type="match status" value="1"/>
</dbReference>
<dbReference type="Proteomes" id="UP000325529">
    <property type="component" value="Chromosome"/>
</dbReference>